<evidence type="ECO:0000313" key="2">
    <source>
        <dbReference type="Proteomes" id="UP000249661"/>
    </source>
</evidence>
<dbReference type="Proteomes" id="UP000249661">
    <property type="component" value="Unassembled WGS sequence"/>
</dbReference>
<reference evidence="1" key="1">
    <citation type="submission" date="2018-02" db="EMBL/GenBank/DDBJ databases">
        <title>The genomes of Aspergillus section Nigri reveals drivers in fungal speciation.</title>
        <authorList>
            <consortium name="DOE Joint Genome Institute"/>
            <person name="Vesth T.C."/>
            <person name="Nybo J."/>
            <person name="Theobald S."/>
            <person name="Brandl J."/>
            <person name="Frisvad J.C."/>
            <person name="Nielsen K.F."/>
            <person name="Lyhne E.K."/>
            <person name="Kogle M.E."/>
            <person name="Kuo A."/>
            <person name="Riley R."/>
            <person name="Clum A."/>
            <person name="Nolan M."/>
            <person name="Lipzen A."/>
            <person name="Salamov A."/>
            <person name="Henrissat B."/>
            <person name="Wiebenga A."/>
            <person name="De vries R.P."/>
            <person name="Grigoriev I.V."/>
            <person name="Mortensen U.H."/>
            <person name="Andersen M.R."/>
            <person name="Baker S.E."/>
        </authorList>
    </citation>
    <scope>NUCLEOTIDE SEQUENCE</scope>
    <source>
        <strain evidence="1">CBS 121060</strain>
    </source>
</reference>
<proteinExistence type="predicted"/>
<dbReference type="EMBL" id="KZ824948">
    <property type="protein sequence ID" value="RAH71549.1"/>
    <property type="molecule type" value="Genomic_DNA"/>
</dbReference>
<organism evidence="1 2">
    <name type="scientific">Aspergillus aculeatinus CBS 121060</name>
    <dbReference type="NCBI Taxonomy" id="1448322"/>
    <lineage>
        <taxon>Eukaryota</taxon>
        <taxon>Fungi</taxon>
        <taxon>Dikarya</taxon>
        <taxon>Ascomycota</taxon>
        <taxon>Pezizomycotina</taxon>
        <taxon>Eurotiomycetes</taxon>
        <taxon>Eurotiomycetidae</taxon>
        <taxon>Eurotiales</taxon>
        <taxon>Aspergillaceae</taxon>
        <taxon>Aspergillus</taxon>
        <taxon>Aspergillus subgen. Circumdati</taxon>
    </lineage>
</organism>
<protein>
    <submittedName>
        <fullName evidence="1">Uncharacterized protein</fullName>
    </submittedName>
</protein>
<evidence type="ECO:0000313" key="1">
    <source>
        <dbReference type="EMBL" id="RAH71549.1"/>
    </source>
</evidence>
<name>A0ACD1HDN1_9EURO</name>
<accession>A0ACD1HDN1</accession>
<keyword evidence="2" id="KW-1185">Reference proteome</keyword>
<gene>
    <name evidence="1" type="ORF">BO66DRAFT_52052</name>
</gene>
<sequence>MSHQGLPSCGGKNYTNDCLSTCRGRVGLCSSLGQCSMITYLGRRYQNNDLQVPRLPLSISHPGQLVTLSAIHDTILVGVSGRSRPLPFGSAILWGSLLVSVALALSQYFRAENRRSLNRITGGGGR</sequence>